<dbReference type="EMBL" id="BSXT01006031">
    <property type="protein sequence ID" value="GMF61779.1"/>
    <property type="molecule type" value="Genomic_DNA"/>
</dbReference>
<comment type="caution">
    <text evidence="2">The sequence shown here is derived from an EMBL/GenBank/DDBJ whole genome shotgun (WGS) entry which is preliminary data.</text>
</comment>
<feature type="compositionally biased region" description="Polar residues" evidence="1">
    <location>
        <begin position="130"/>
        <end position="160"/>
    </location>
</feature>
<sequence length="160" mass="16337">MPEAEATLPSQGVAVTEAGGGERSSSRAAGMDAEGGNNFRAGGAEAGGDRTPEQQPAANKEALKRVYVFAGQVMNEGAREYDTSPPGLERGNESGTIRKPGEESNIGSSPIAETDKLQQPMGRGDAAVDSSKTVNGSSETMNSSSEAADSNNRLTTTVSG</sequence>
<name>A0A9W6YF12_9STRA</name>
<dbReference type="AlphaFoldDB" id="A0A9W6YF12"/>
<organism evidence="2 3">
    <name type="scientific">Phytophthora fragariaefolia</name>
    <dbReference type="NCBI Taxonomy" id="1490495"/>
    <lineage>
        <taxon>Eukaryota</taxon>
        <taxon>Sar</taxon>
        <taxon>Stramenopiles</taxon>
        <taxon>Oomycota</taxon>
        <taxon>Peronosporomycetes</taxon>
        <taxon>Peronosporales</taxon>
        <taxon>Peronosporaceae</taxon>
        <taxon>Phytophthora</taxon>
    </lineage>
</organism>
<gene>
    <name evidence="2" type="ORF">Pfra01_002689500</name>
</gene>
<evidence type="ECO:0000313" key="2">
    <source>
        <dbReference type="EMBL" id="GMF61779.1"/>
    </source>
</evidence>
<keyword evidence="3" id="KW-1185">Reference proteome</keyword>
<protein>
    <submittedName>
        <fullName evidence="2">Unnamed protein product</fullName>
    </submittedName>
</protein>
<accession>A0A9W6YF12</accession>
<evidence type="ECO:0000313" key="3">
    <source>
        <dbReference type="Proteomes" id="UP001165121"/>
    </source>
</evidence>
<dbReference type="Proteomes" id="UP001165121">
    <property type="component" value="Unassembled WGS sequence"/>
</dbReference>
<feature type="region of interest" description="Disordered" evidence="1">
    <location>
        <begin position="1"/>
        <end position="62"/>
    </location>
</feature>
<feature type="region of interest" description="Disordered" evidence="1">
    <location>
        <begin position="75"/>
        <end position="160"/>
    </location>
</feature>
<proteinExistence type="predicted"/>
<evidence type="ECO:0000256" key="1">
    <source>
        <dbReference type="SAM" id="MobiDB-lite"/>
    </source>
</evidence>
<reference evidence="2" key="1">
    <citation type="submission" date="2023-04" db="EMBL/GenBank/DDBJ databases">
        <title>Phytophthora fragariaefolia NBRC 109709.</title>
        <authorList>
            <person name="Ichikawa N."/>
            <person name="Sato H."/>
            <person name="Tonouchi N."/>
        </authorList>
    </citation>
    <scope>NUCLEOTIDE SEQUENCE</scope>
    <source>
        <strain evidence="2">NBRC 109709</strain>
    </source>
</reference>